<evidence type="ECO:0000256" key="3">
    <source>
        <dbReference type="ARBA" id="ARBA00022777"/>
    </source>
</evidence>
<evidence type="ECO:0000256" key="1">
    <source>
        <dbReference type="ARBA" id="ARBA00010688"/>
    </source>
</evidence>
<evidence type="ECO:0000313" key="6">
    <source>
        <dbReference type="EMBL" id="BDZ40869.1"/>
    </source>
</evidence>
<dbReference type="InterPro" id="IPR002173">
    <property type="entry name" value="Carboh/pur_kinase_PfkB_CS"/>
</dbReference>
<evidence type="ECO:0000256" key="4">
    <source>
        <dbReference type="RuleBase" id="RU003704"/>
    </source>
</evidence>
<dbReference type="RefSeq" id="WP_286218189.1">
    <property type="nucleotide sequence ID" value="NZ_AP027729.1"/>
</dbReference>
<dbReference type="Gene3D" id="3.40.1190.20">
    <property type="match status" value="1"/>
</dbReference>
<sequence>MLVCCGLVTVDVVQVVERFPAANEKVRAVDASIEFGGPAANAAATASALGVPATLISRVGGAGLGSIAAEGLRAAGVRVVDVAEPDDAPPVSTVVVTRATGERAVVSTNAVSSGAQSAAPAAPDVADAVEAALAGLGPADVVLLDGHHVDLAERVARHARQVGARTVLDGGSFKPGTPELLGWCDVVLLSEDFRMPAVAEEGTLDAAAAAMRPGTVVARSRGHRAIEVLDADGRHEVGVPEATVVDTLGAGDVLHGALAAWLASGATVLTSIERAAEVATASVEHPGALGWVGVNGGFSGFLEA</sequence>
<dbReference type="Pfam" id="PF00294">
    <property type="entry name" value="PfkB"/>
    <property type="match status" value="1"/>
</dbReference>
<evidence type="ECO:0000259" key="5">
    <source>
        <dbReference type="Pfam" id="PF00294"/>
    </source>
</evidence>
<dbReference type="PROSITE" id="PS00584">
    <property type="entry name" value="PFKB_KINASES_2"/>
    <property type="match status" value="1"/>
</dbReference>
<gene>
    <name evidence="6" type="primary">rbsK</name>
    <name evidence="6" type="ORF">GCM10025865_01680</name>
</gene>
<keyword evidence="3 4" id="KW-0418">Kinase</keyword>
<dbReference type="Proteomes" id="UP001321475">
    <property type="component" value="Chromosome"/>
</dbReference>
<evidence type="ECO:0000256" key="2">
    <source>
        <dbReference type="ARBA" id="ARBA00022679"/>
    </source>
</evidence>
<dbReference type="InterPro" id="IPR011611">
    <property type="entry name" value="PfkB_dom"/>
</dbReference>
<dbReference type="PANTHER" id="PTHR42774">
    <property type="entry name" value="PHOSPHOTRANSFERASE SYSTEM TRANSPORT PROTEIN"/>
    <property type="match status" value="1"/>
</dbReference>
<dbReference type="PRINTS" id="PR00990">
    <property type="entry name" value="RIBOKINASE"/>
</dbReference>
<keyword evidence="2 4" id="KW-0808">Transferase</keyword>
<dbReference type="InterPro" id="IPR002139">
    <property type="entry name" value="Ribo/fructo_kinase"/>
</dbReference>
<evidence type="ECO:0000313" key="7">
    <source>
        <dbReference type="Proteomes" id="UP001321475"/>
    </source>
</evidence>
<dbReference type="SUPFAM" id="SSF53613">
    <property type="entry name" value="Ribokinase-like"/>
    <property type="match status" value="1"/>
</dbReference>
<proteinExistence type="inferred from homology"/>
<comment type="similarity">
    <text evidence="1 4">Belongs to the carbohydrate kinase PfkB family.</text>
</comment>
<dbReference type="PANTHER" id="PTHR42774:SF3">
    <property type="entry name" value="KETOHEXOKINASE"/>
    <property type="match status" value="1"/>
</dbReference>
<dbReference type="EMBL" id="AP027729">
    <property type="protein sequence ID" value="BDZ40869.1"/>
    <property type="molecule type" value="Genomic_DNA"/>
</dbReference>
<protein>
    <submittedName>
        <fullName evidence="6">Ribokinase</fullName>
    </submittedName>
</protein>
<keyword evidence="7" id="KW-1185">Reference proteome</keyword>
<organism evidence="6 7">
    <name type="scientific">Paraoerskovia sediminicola</name>
    <dbReference type="NCBI Taxonomy" id="1138587"/>
    <lineage>
        <taxon>Bacteria</taxon>
        <taxon>Bacillati</taxon>
        <taxon>Actinomycetota</taxon>
        <taxon>Actinomycetes</taxon>
        <taxon>Micrococcales</taxon>
        <taxon>Cellulomonadaceae</taxon>
        <taxon>Paraoerskovia</taxon>
    </lineage>
</organism>
<feature type="domain" description="Carbohydrate kinase PfkB" evidence="5">
    <location>
        <begin position="2"/>
        <end position="288"/>
    </location>
</feature>
<dbReference type="InterPro" id="IPR052562">
    <property type="entry name" value="Ketohexokinase-related"/>
</dbReference>
<name>A0ABM8FZ30_9CELL</name>
<reference evidence="7" key="1">
    <citation type="journal article" date="2019" name="Int. J. Syst. Evol. Microbiol.">
        <title>The Global Catalogue of Microorganisms (GCM) 10K type strain sequencing project: providing services to taxonomists for standard genome sequencing and annotation.</title>
        <authorList>
            <consortium name="The Broad Institute Genomics Platform"/>
            <consortium name="The Broad Institute Genome Sequencing Center for Infectious Disease"/>
            <person name="Wu L."/>
            <person name="Ma J."/>
        </authorList>
    </citation>
    <scope>NUCLEOTIDE SEQUENCE [LARGE SCALE GENOMIC DNA]</scope>
    <source>
        <strain evidence="7">NBRC 108565</strain>
    </source>
</reference>
<dbReference type="InterPro" id="IPR029056">
    <property type="entry name" value="Ribokinase-like"/>
</dbReference>
<accession>A0ABM8FZ30</accession>